<dbReference type="SUPFAM" id="SSF55729">
    <property type="entry name" value="Acyl-CoA N-acyltransferases (Nat)"/>
    <property type="match status" value="1"/>
</dbReference>
<dbReference type="SUPFAM" id="SSF52540">
    <property type="entry name" value="P-loop containing nucleoside triphosphate hydrolases"/>
    <property type="match status" value="1"/>
</dbReference>
<sequence>MNNIKSFLSKLSMSLIQTNQRYGLTLSGSEVWKGDTIDLLIQLIKSSHSSRVIQLGGPELKSIDHHVHYKKGAQLLGQECSLLVCDFESGFDANSFNSALGALVGGGILIILSSPTSSGDLAIKWLQSHLNMLLRIEENEALPKLPVFESHRSANLYLQQNEAVNNVIKVVEGHRKRPLLLTADRGRGKSSALGIAAAELMQKRNIRIAVTAPSVKSVAPVFQHAARLLNVQSQKNYELEYERSQLIFASPDDVVKGYVSCDVLFVDEASAIPISMLKKMVNQYSRLVLSTTIHGYEGCGRGFTLKFVEWLKQSRPNYRAKHLTQPIRWGENDWLESWQYKAFLLDSDEVDTKPVCLDTMQISQVDKSKLLQEPDSLRSYFALLVSAHYQTSPNDLFTLLSDPAIKLFVAECQGKPIACMLGVEEGGLSEKDVEQIKTGLRRPKGHLVATSILNSFGIQCAATQKSLRLMRVAVDPKCQRQGVASKMLDYAKRLGGYDFLSTSYGATFDLLRFWQKNEFHLIKVGSKRDTASGCHSALMVFSTRSNWLKKANFAFTNSLTYNLMGYLRNLETDIAKELVFLSGSQTVSKLEKEVVHLYVQGGASFETAAAQISSMLFSLPYDQLIQVSGLLISKVVQQRSFQFCAETYGFTGRKQIELALKSELRIIESQFTL</sequence>
<evidence type="ECO:0000259" key="11">
    <source>
        <dbReference type="PROSITE" id="PS51192"/>
    </source>
</evidence>
<dbReference type="PROSITE" id="PS51186">
    <property type="entry name" value="GNAT"/>
    <property type="match status" value="1"/>
</dbReference>
<protein>
    <recommendedName>
        <fullName evidence="9">tRNA(Met) cytidine acetyltransferase TmcA</fullName>
        <ecNumber evidence="9">2.3.1.193</ecNumber>
    </recommendedName>
</protein>
<evidence type="ECO:0000256" key="3">
    <source>
        <dbReference type="ARBA" id="ARBA00022679"/>
    </source>
</evidence>
<dbReference type="PANTHER" id="PTHR10925">
    <property type="entry name" value="N-ACETYLTRANSFERASE 10"/>
    <property type="match status" value="1"/>
</dbReference>
<dbReference type="InterPro" id="IPR007807">
    <property type="entry name" value="TcmA/NAT10_helicase"/>
</dbReference>
<comment type="similarity">
    <text evidence="9">Belongs to the TmcA family.</text>
</comment>
<feature type="domain" description="N-acetyltransferase" evidence="10">
    <location>
        <begin position="360"/>
        <end position="544"/>
    </location>
</feature>
<dbReference type="Pfam" id="PF13718">
    <property type="entry name" value="GNAT_acetyltr_2"/>
    <property type="match status" value="2"/>
</dbReference>
<dbReference type="Pfam" id="PF05127">
    <property type="entry name" value="NAT10_TcmA_helicase"/>
    <property type="match status" value="1"/>
</dbReference>
<accession>A0ABM8ZY79</accession>
<feature type="binding site" evidence="9">
    <location>
        <position position="328"/>
    </location>
    <ligand>
        <name>ATP</name>
        <dbReference type="ChEBI" id="CHEBI:30616"/>
    </ligand>
</feature>
<comment type="subcellular location">
    <subcellularLocation>
        <location evidence="9">Cytoplasm</location>
    </subcellularLocation>
</comment>
<dbReference type="InterPro" id="IPR016181">
    <property type="entry name" value="Acyl_CoA_acyltransferase"/>
</dbReference>
<keyword evidence="3 9" id="KW-0808">Transferase</keyword>
<evidence type="ECO:0000256" key="7">
    <source>
        <dbReference type="ARBA" id="ARBA00022884"/>
    </source>
</evidence>
<evidence type="ECO:0000259" key="10">
    <source>
        <dbReference type="PROSITE" id="PS51186"/>
    </source>
</evidence>
<keyword evidence="8 9" id="KW-0012">Acyltransferase</keyword>
<evidence type="ECO:0000256" key="1">
    <source>
        <dbReference type="ARBA" id="ARBA00022490"/>
    </source>
</evidence>
<feature type="binding site" evidence="9">
    <location>
        <position position="160"/>
    </location>
    <ligand>
        <name>ATP</name>
        <dbReference type="ChEBI" id="CHEBI:30616"/>
    </ligand>
</feature>
<keyword evidence="1 9" id="KW-0963">Cytoplasm</keyword>
<evidence type="ECO:0000256" key="4">
    <source>
        <dbReference type="ARBA" id="ARBA00022694"/>
    </source>
</evidence>
<dbReference type="PANTHER" id="PTHR10925:SF5">
    <property type="entry name" value="RNA CYTIDINE ACETYLTRANSFERASE"/>
    <property type="match status" value="1"/>
</dbReference>
<dbReference type="InterPro" id="IPR032672">
    <property type="entry name" value="TmcA/NAT10/Kre33"/>
</dbReference>
<keyword evidence="2 9" id="KW-0820">tRNA-binding</keyword>
<dbReference type="InterPro" id="IPR024914">
    <property type="entry name" value="tRNA_acetyltr_TmcA"/>
</dbReference>
<comment type="catalytic activity">
    <reaction evidence="9">
        <text>cytidine(34) in elongator tRNA(Met) + acetyl-CoA + ATP + H2O = N(4)-acetylcytidine(34) in elongator tRNA(Met) + ADP + phosphate + CoA + H(+)</text>
        <dbReference type="Rhea" id="RHEA:43788"/>
        <dbReference type="Rhea" id="RHEA-COMP:10693"/>
        <dbReference type="Rhea" id="RHEA-COMP:10694"/>
        <dbReference type="ChEBI" id="CHEBI:15377"/>
        <dbReference type="ChEBI" id="CHEBI:15378"/>
        <dbReference type="ChEBI" id="CHEBI:30616"/>
        <dbReference type="ChEBI" id="CHEBI:43474"/>
        <dbReference type="ChEBI" id="CHEBI:57287"/>
        <dbReference type="ChEBI" id="CHEBI:57288"/>
        <dbReference type="ChEBI" id="CHEBI:74900"/>
        <dbReference type="ChEBI" id="CHEBI:82748"/>
        <dbReference type="ChEBI" id="CHEBI:456216"/>
        <dbReference type="EC" id="2.3.1.193"/>
    </reaction>
</comment>
<comment type="function">
    <text evidence="9">Catalyzes the formation of N(4)-acetylcytidine (ac(4)C) at the wobble position of tRNA(Met), by using acetyl-CoA as an acetyl donor and ATP (or GTP).</text>
</comment>
<gene>
    <name evidence="9 12" type="primary">tmcA</name>
    <name evidence="12" type="ORF">VMF7928_00003</name>
</gene>
<dbReference type="Proteomes" id="UP000838748">
    <property type="component" value="Unassembled WGS sequence"/>
</dbReference>
<dbReference type="Gene3D" id="3.40.630.30">
    <property type="match status" value="1"/>
</dbReference>
<dbReference type="CDD" id="cd04301">
    <property type="entry name" value="NAT_SF"/>
    <property type="match status" value="1"/>
</dbReference>
<dbReference type="EC" id="2.3.1.193" evidence="9"/>
<proteinExistence type="inferred from homology"/>
<keyword evidence="4 9" id="KW-0819">tRNA processing</keyword>
<dbReference type="InterPro" id="IPR014001">
    <property type="entry name" value="Helicase_ATP-bd"/>
</dbReference>
<evidence type="ECO:0000313" key="13">
    <source>
        <dbReference type="Proteomes" id="UP000838748"/>
    </source>
</evidence>
<evidence type="ECO:0000256" key="2">
    <source>
        <dbReference type="ARBA" id="ARBA00022555"/>
    </source>
</evidence>
<keyword evidence="13" id="KW-1185">Reference proteome</keyword>
<evidence type="ECO:0000256" key="8">
    <source>
        <dbReference type="ARBA" id="ARBA00023315"/>
    </source>
</evidence>
<keyword evidence="6 9" id="KW-0067">ATP-binding</keyword>
<reference evidence="12" key="1">
    <citation type="submission" date="2021-11" db="EMBL/GenBank/DDBJ databases">
        <authorList>
            <person name="Rodrigo-Torres L."/>
            <person name="Arahal R. D."/>
            <person name="Lucena T."/>
        </authorList>
    </citation>
    <scope>NUCLEOTIDE SEQUENCE</scope>
    <source>
        <strain evidence="12">CECT 7928</strain>
    </source>
</reference>
<name>A0ABM8ZY79_9VIBR</name>
<dbReference type="InterPro" id="IPR027417">
    <property type="entry name" value="P-loop_NTPase"/>
</dbReference>
<evidence type="ECO:0000256" key="9">
    <source>
        <dbReference type="HAMAP-Rule" id="MF_01886"/>
    </source>
</evidence>
<comment type="caution">
    <text evidence="9">Lacks conserved residue(s) required for the propagation of feature annotation.</text>
</comment>
<dbReference type="InterPro" id="IPR000182">
    <property type="entry name" value="GNAT_dom"/>
</dbReference>
<evidence type="ECO:0000256" key="6">
    <source>
        <dbReference type="ARBA" id="ARBA00022840"/>
    </source>
</evidence>
<feature type="binding site" evidence="9">
    <location>
        <begin position="472"/>
        <end position="474"/>
    </location>
    <ligand>
        <name>acetyl-CoA</name>
        <dbReference type="ChEBI" id="CHEBI:57288"/>
    </ligand>
</feature>
<dbReference type="EMBL" id="CAKLDM010000001">
    <property type="protein sequence ID" value="CAH0535823.1"/>
    <property type="molecule type" value="Genomic_DNA"/>
</dbReference>
<feature type="domain" description="Helicase ATP-binding" evidence="11">
    <location>
        <begin position="170"/>
        <end position="311"/>
    </location>
</feature>
<dbReference type="InterPro" id="IPR013562">
    <property type="entry name" value="TmcA/NAT10_N"/>
</dbReference>
<organism evidence="12 13">
    <name type="scientific">Vibrio marisflavi CECT 7928</name>
    <dbReference type="NCBI Taxonomy" id="634439"/>
    <lineage>
        <taxon>Bacteria</taxon>
        <taxon>Pseudomonadati</taxon>
        <taxon>Pseudomonadota</taxon>
        <taxon>Gammaproteobacteria</taxon>
        <taxon>Vibrionales</taxon>
        <taxon>Vibrionaceae</taxon>
        <taxon>Vibrio</taxon>
    </lineage>
</organism>
<dbReference type="PROSITE" id="PS51192">
    <property type="entry name" value="HELICASE_ATP_BIND_1"/>
    <property type="match status" value="1"/>
</dbReference>
<dbReference type="Gene3D" id="3.40.50.300">
    <property type="entry name" value="P-loop containing nucleotide triphosphate hydrolases"/>
    <property type="match status" value="1"/>
</dbReference>
<dbReference type="Gene3D" id="3.40.50.11040">
    <property type="match status" value="1"/>
</dbReference>
<evidence type="ECO:0000313" key="12">
    <source>
        <dbReference type="EMBL" id="CAH0535823.1"/>
    </source>
</evidence>
<keyword evidence="7 9" id="KW-0694">RNA-binding</keyword>
<dbReference type="RefSeq" id="WP_237359425.1">
    <property type="nucleotide sequence ID" value="NZ_CAKLDM010000001.1"/>
</dbReference>
<dbReference type="Pfam" id="PF08351">
    <property type="entry name" value="TmcA_N"/>
    <property type="match status" value="1"/>
</dbReference>
<evidence type="ECO:0000256" key="5">
    <source>
        <dbReference type="ARBA" id="ARBA00022741"/>
    </source>
</evidence>
<keyword evidence="5 9" id="KW-0547">Nucleotide-binding</keyword>
<comment type="caution">
    <text evidence="12">The sequence shown here is derived from an EMBL/GenBank/DDBJ whole genome shotgun (WGS) entry which is preliminary data.</text>
</comment>
<dbReference type="HAMAP" id="MF_01886">
    <property type="entry name" value="tRNA_acetyltr_TmcA"/>
    <property type="match status" value="1"/>
</dbReference>
<dbReference type="GO" id="GO:0016746">
    <property type="term" value="F:acyltransferase activity"/>
    <property type="evidence" value="ECO:0007669"/>
    <property type="project" value="UniProtKB-KW"/>
</dbReference>